<keyword evidence="3 8" id="KW-0132">Cell division</keyword>
<proteinExistence type="inferred from homology"/>
<keyword evidence="1 8" id="KW-1003">Cell membrane</keyword>
<feature type="compositionally biased region" description="Basic and acidic residues" evidence="10">
    <location>
        <begin position="60"/>
        <end position="71"/>
    </location>
</feature>
<evidence type="ECO:0000313" key="13">
    <source>
        <dbReference type="Proteomes" id="UP000299580"/>
    </source>
</evidence>
<evidence type="ECO:0000256" key="7">
    <source>
        <dbReference type="ARBA" id="ARBA00023306"/>
    </source>
</evidence>
<dbReference type="EMBL" id="CP034035">
    <property type="protein sequence ID" value="QCR10261.1"/>
    <property type="molecule type" value="Genomic_DNA"/>
</dbReference>
<feature type="compositionally biased region" description="Basic and acidic residues" evidence="10">
    <location>
        <begin position="147"/>
        <end position="159"/>
    </location>
</feature>
<comment type="function">
    <text evidence="8 9">Essential cell division protein that stabilizes the FtsZ protofilaments by cross-linking them and that serves as a cytoplasmic membrane anchor for the Z ring. Also required for the recruitment to the septal ring of downstream cell division proteins.</text>
</comment>
<dbReference type="GO" id="GO:0032153">
    <property type="term" value="C:cell division site"/>
    <property type="evidence" value="ECO:0007669"/>
    <property type="project" value="UniProtKB-UniRule"/>
</dbReference>
<keyword evidence="5 8" id="KW-1133">Transmembrane helix</keyword>
<dbReference type="PANTHER" id="PTHR38685:SF1">
    <property type="entry name" value="CELL DIVISION PROTEIN ZIPA"/>
    <property type="match status" value="1"/>
</dbReference>
<evidence type="ECO:0000259" key="11">
    <source>
        <dbReference type="SMART" id="SM00771"/>
    </source>
</evidence>
<accession>A0A4P8QSS9</accession>
<evidence type="ECO:0000256" key="9">
    <source>
        <dbReference type="RuleBase" id="RU003612"/>
    </source>
</evidence>
<evidence type="ECO:0000256" key="3">
    <source>
        <dbReference type="ARBA" id="ARBA00022618"/>
    </source>
</evidence>
<organism evidence="12 13">
    <name type="scientific">Brenneria rubrifaciens</name>
    <dbReference type="NCBI Taxonomy" id="55213"/>
    <lineage>
        <taxon>Bacteria</taxon>
        <taxon>Pseudomonadati</taxon>
        <taxon>Pseudomonadota</taxon>
        <taxon>Gammaproteobacteria</taxon>
        <taxon>Enterobacterales</taxon>
        <taxon>Pectobacteriaceae</taxon>
        <taxon>Brenneria</taxon>
    </lineage>
</organism>
<dbReference type="Gene3D" id="3.30.1400.10">
    <property type="entry name" value="ZipA, C-terminal FtsZ-binding domain"/>
    <property type="match status" value="1"/>
</dbReference>
<evidence type="ECO:0000313" key="12">
    <source>
        <dbReference type="EMBL" id="QCR10261.1"/>
    </source>
</evidence>
<comment type="subcellular location">
    <subcellularLocation>
        <location evidence="8">Cell inner membrane</location>
        <topology evidence="8">Single-pass type I membrane protein</topology>
    </subcellularLocation>
    <text evidence="8">Localizes to the Z ring in an FtsZ-dependent manner.</text>
</comment>
<dbReference type="CDD" id="cd00231">
    <property type="entry name" value="ZipA"/>
    <property type="match status" value="1"/>
</dbReference>
<dbReference type="HAMAP" id="MF_00509">
    <property type="entry name" value="ZipA"/>
    <property type="match status" value="1"/>
</dbReference>
<gene>
    <name evidence="8 12" type="primary">zipA</name>
    <name evidence="12" type="ORF">EH207_03250</name>
</gene>
<evidence type="ECO:0000256" key="6">
    <source>
        <dbReference type="ARBA" id="ARBA00023136"/>
    </source>
</evidence>
<dbReference type="InterPro" id="IPR007449">
    <property type="entry name" value="ZipA_FtsZ-bd_C"/>
</dbReference>
<dbReference type="InterPro" id="IPR036765">
    <property type="entry name" value="ZipA_FtsZ-bd_C_sf"/>
</dbReference>
<evidence type="ECO:0000256" key="5">
    <source>
        <dbReference type="ARBA" id="ARBA00022989"/>
    </source>
</evidence>
<keyword evidence="6 8" id="KW-0472">Membrane</keyword>
<name>A0A4P8QSS9_9GAMM</name>
<evidence type="ECO:0000256" key="10">
    <source>
        <dbReference type="SAM" id="MobiDB-lite"/>
    </source>
</evidence>
<dbReference type="NCBIfam" id="TIGR02205">
    <property type="entry name" value="septum_zipA"/>
    <property type="match status" value="1"/>
</dbReference>
<keyword evidence="13" id="KW-1185">Reference proteome</keyword>
<dbReference type="Pfam" id="PF04354">
    <property type="entry name" value="ZipA_C"/>
    <property type="match status" value="1"/>
</dbReference>
<sequence length="313" mass="34315">MQDLRLILIVVGAIAIIALLLHGLWTGRKERSSLFRDRPVKRLKRERDETPLEELDEGVGEVRVRSARPQDEPSLGPYDVKENASSESQPSFKERPVKPPSSYDPLLGEMTPDNVPSAPVSTESASRPAPLKTEPVHEPSAFSKAPPAEEARPHEEAKPAQEPVETDSVEHAPPKEAVLVLHVAAHHGGVIGGELLLQSVLQSGFQFGEMNIFHRHVNPAGTGPVLFSLANMVKPGSFDPDEMSEFSTPGVSIFMMVPSYGDANQNFKLMLQSAQRIADDVGGVVLDDERRMMTPQKVESYKARIRDVLKANA</sequence>
<comment type="subunit">
    <text evidence="8">Interacts with FtsZ via their C-terminal domains.</text>
</comment>
<keyword evidence="7 8" id="KW-0131">Cell cycle</keyword>
<evidence type="ECO:0000256" key="2">
    <source>
        <dbReference type="ARBA" id="ARBA00022519"/>
    </source>
</evidence>
<dbReference type="GO" id="GO:0000917">
    <property type="term" value="P:division septum assembly"/>
    <property type="evidence" value="ECO:0007669"/>
    <property type="project" value="TreeGrafter"/>
</dbReference>
<feature type="domain" description="ZipA C-terminal FtsZ-binding" evidence="11">
    <location>
        <begin position="175"/>
        <end position="305"/>
    </location>
</feature>
<dbReference type="OrthoDB" id="7054914at2"/>
<protein>
    <recommendedName>
        <fullName evidence="8 9">Cell division protein ZipA</fullName>
    </recommendedName>
</protein>
<keyword evidence="2 8" id="KW-0997">Cell inner membrane</keyword>
<dbReference type="SUPFAM" id="SSF64383">
    <property type="entry name" value="Cell-division protein ZipA, C-terminal domain"/>
    <property type="match status" value="1"/>
</dbReference>
<reference evidence="12 13" key="1">
    <citation type="submission" date="2018-11" db="EMBL/GenBank/DDBJ databases">
        <title>Genome sequences of Brenneria nigrifluens and Brenneria rubrifaciens.</title>
        <authorList>
            <person name="Poret-Peterson A.T."/>
            <person name="McClean A.E."/>
            <person name="Kluepfel D.A."/>
        </authorList>
    </citation>
    <scope>NUCLEOTIDE SEQUENCE [LARGE SCALE GENOMIC DNA]</scope>
    <source>
        <strain evidence="12 13">6D370</strain>
    </source>
</reference>
<feature type="transmembrane region" description="Helical" evidence="8">
    <location>
        <begin position="6"/>
        <end position="26"/>
    </location>
</feature>
<dbReference type="FunFam" id="3.30.1400.10:FF:000001">
    <property type="entry name" value="Cell division protein ZipA"/>
    <property type="match status" value="1"/>
</dbReference>
<dbReference type="GO" id="GO:0005886">
    <property type="term" value="C:plasma membrane"/>
    <property type="evidence" value="ECO:0007669"/>
    <property type="project" value="UniProtKB-SubCell"/>
</dbReference>
<dbReference type="InterPro" id="IPR011919">
    <property type="entry name" value="Cell_div_ZipA"/>
</dbReference>
<evidence type="ECO:0000256" key="1">
    <source>
        <dbReference type="ARBA" id="ARBA00022475"/>
    </source>
</evidence>
<dbReference type="AlphaFoldDB" id="A0A4P8QSS9"/>
<feature type="region of interest" description="Disordered" evidence="10">
    <location>
        <begin position="46"/>
        <end position="170"/>
    </location>
</feature>
<comment type="similarity">
    <text evidence="8 9">Belongs to the ZipA family.</text>
</comment>
<evidence type="ECO:0000256" key="8">
    <source>
        <dbReference type="HAMAP-Rule" id="MF_00509"/>
    </source>
</evidence>
<dbReference type="GO" id="GO:0043093">
    <property type="term" value="P:FtsZ-dependent cytokinesis"/>
    <property type="evidence" value="ECO:0007669"/>
    <property type="project" value="UniProtKB-UniRule"/>
</dbReference>
<dbReference type="PANTHER" id="PTHR38685">
    <property type="entry name" value="CELL DIVISION PROTEIN ZIPA"/>
    <property type="match status" value="1"/>
</dbReference>
<dbReference type="KEGG" id="brb:EH207_03250"/>
<keyword evidence="4 8" id="KW-0812">Transmembrane</keyword>
<evidence type="ECO:0000256" key="4">
    <source>
        <dbReference type="ARBA" id="ARBA00022692"/>
    </source>
</evidence>
<dbReference type="SMART" id="SM00771">
    <property type="entry name" value="ZipA_C"/>
    <property type="match status" value="1"/>
</dbReference>
<dbReference type="Proteomes" id="UP000299580">
    <property type="component" value="Chromosome"/>
</dbReference>